<dbReference type="PANTHER" id="PTHR28283">
    <property type="entry name" value="3',5'-CYCLIC-NUCLEOTIDE PHOSPHODIESTERASE 1"/>
    <property type="match status" value="1"/>
</dbReference>
<dbReference type="VEuPathDB" id="FungiDB:YALI0_E32527g"/>
<comment type="similarity">
    <text evidence="3">Belongs to the cyclic nucleotide phosphodiesterase class-II family.</text>
</comment>
<dbReference type="Pfam" id="PF02112">
    <property type="entry name" value="PDEase_II"/>
    <property type="match status" value="3"/>
</dbReference>
<dbReference type="GO" id="GO:0006198">
    <property type="term" value="P:cAMP catabolic process"/>
    <property type="evidence" value="ECO:0007669"/>
    <property type="project" value="InterPro"/>
</dbReference>
<reference evidence="6 8" key="2">
    <citation type="submission" date="2018-07" db="EMBL/GenBank/DDBJ databases">
        <title>Draft Genome Assemblies for Five Robust Yarrowia lipolytica Strains Exhibiting High Lipid Production and Pentose Sugar Utilization and Sugar Alcohol Secretion from Undetoxified Lignocellulosic Biomass Hydrolysates.</title>
        <authorList>
            <consortium name="DOE Joint Genome Institute"/>
            <person name="Walker C."/>
            <person name="Ryu S."/>
            <person name="Na H."/>
            <person name="Zane M."/>
            <person name="LaButti K."/>
            <person name="Lipzen A."/>
            <person name="Haridas S."/>
            <person name="Barry K."/>
            <person name="Grigoriev I.V."/>
            <person name="Quarterman J."/>
            <person name="Slininger P."/>
            <person name="Dien B."/>
            <person name="Trinh C.T."/>
        </authorList>
    </citation>
    <scope>NUCLEOTIDE SEQUENCE [LARGE SCALE GENOMIC DNA]</scope>
    <source>
        <strain evidence="6 8">YB392</strain>
    </source>
</reference>
<dbReference type="PANTHER" id="PTHR28283:SF1">
    <property type="entry name" value="3',5'-CYCLIC-NUCLEOTIDE PHOSPHODIESTERASE 1"/>
    <property type="match status" value="1"/>
</dbReference>
<dbReference type="EMBL" id="KZ859025">
    <property type="protein sequence ID" value="RDW24669.1"/>
    <property type="molecule type" value="Genomic_DNA"/>
</dbReference>
<dbReference type="KEGG" id="yli:2912009"/>
<dbReference type="CDD" id="cd07735">
    <property type="entry name" value="class_II_PDE_MBL-fold"/>
    <property type="match status" value="1"/>
</dbReference>
<dbReference type="GO" id="GO:0004115">
    <property type="term" value="F:3',5'-cyclic-AMP phosphodiesterase activity"/>
    <property type="evidence" value="ECO:0007669"/>
    <property type="project" value="InterPro"/>
</dbReference>
<dbReference type="Proteomes" id="UP000182444">
    <property type="component" value="Chromosome 1E"/>
</dbReference>
<dbReference type="Proteomes" id="UP000256601">
    <property type="component" value="Unassembled WGS sequence"/>
</dbReference>
<evidence type="ECO:0000256" key="1">
    <source>
        <dbReference type="ARBA" id="ARBA00022801"/>
    </source>
</evidence>
<dbReference type="OrthoDB" id="258495at2759"/>
<accession>A0A1H6PZL1</accession>
<dbReference type="PRINTS" id="PR00388">
    <property type="entry name" value="PDIESTERASE2"/>
</dbReference>
<dbReference type="InterPro" id="IPR024225">
    <property type="entry name" value="cAMP-PdiesteraseII_CS"/>
</dbReference>
<proteinExistence type="inferred from homology"/>
<sequence length="543" mass="59249">MTFQVVVLGSSGGPIDRGTCSYLVRGSDEEGNATTTSTKADDATGTYIAVDAGCFLSGIINVLEKQQLLTPREYQQELLAESIAPQPPHSQRSWSIAYPPFDAQSLPYGGPTANAAHILSLVSTICITHPHLDHISGVIMNSAAFSPQQTKRLAGLPRVIQALKDHVFNGVIWPNLTNEGVDAVHLVQLLRLSEHLSSPNLAQGLTVTPYAVSHGHILRPAHQTHTSSGHHQPFKPSFSIRSSEPSEPHRGSRRMPSSVIPPDSVIEMRRQSLMMEKRQLRASIASASSHLHSPTSPSLVPHRKSSGGTSSASSVGSVSPSSYPTSNPTSHPTPGPPLGTSLASYDSTAFFIHDSNTNRVLLMWGDVEPDSISYTPRNYLVWRKAAEYMQQGLLAGIFIECSFANPHDDALLFGHFSPRHLIAELKYFASMVEGSEEDFHAMVGWEELHETNELDVENMDEEVSIPVPKRIPQTHAHHPHQPPPDLHLKGLPVVITHVKEDIYNEDPENDPRKVVLEDIIGLAKIESIGCDFIIATPGLSLQL</sequence>
<dbReference type="PROSITE" id="PS00607">
    <property type="entry name" value="PDEASE_II"/>
    <property type="match status" value="1"/>
</dbReference>
<gene>
    <name evidence="6" type="ORF">B0I71DRAFT_121220</name>
    <name evidence="5" type="ORF">YALI1_E38561g</name>
</gene>
<evidence type="ECO:0000313" key="8">
    <source>
        <dbReference type="Proteomes" id="UP000256601"/>
    </source>
</evidence>
<keyword evidence="1" id="KW-0378">Hydrolase</keyword>
<evidence type="ECO:0000256" key="3">
    <source>
        <dbReference type="ARBA" id="ARBA00025762"/>
    </source>
</evidence>
<feature type="compositionally biased region" description="Low complexity" evidence="4">
    <location>
        <begin position="282"/>
        <end position="299"/>
    </location>
</feature>
<feature type="region of interest" description="Disordered" evidence="4">
    <location>
        <begin position="280"/>
        <end position="339"/>
    </location>
</feature>
<evidence type="ECO:0000313" key="6">
    <source>
        <dbReference type="EMBL" id="RDW24669.1"/>
    </source>
</evidence>
<dbReference type="GO" id="GO:0047555">
    <property type="term" value="F:3',5'-cyclic-GMP phosphodiesterase activity"/>
    <property type="evidence" value="ECO:0007669"/>
    <property type="project" value="TreeGrafter"/>
</dbReference>
<dbReference type="SUPFAM" id="SSF56281">
    <property type="entry name" value="Metallo-hydrolase/oxidoreductase"/>
    <property type="match status" value="1"/>
</dbReference>
<dbReference type="VEuPathDB" id="FungiDB:YALI1_E38561g"/>
<evidence type="ECO:0000256" key="4">
    <source>
        <dbReference type="SAM" id="MobiDB-lite"/>
    </source>
</evidence>
<reference evidence="5 7" key="1">
    <citation type="journal article" date="2016" name="PLoS ONE">
        <title>Sequence Assembly of Yarrowia lipolytica Strain W29/CLIB89 Shows Transposable Element Diversity.</title>
        <authorList>
            <person name="Magnan C."/>
            <person name="Yu J."/>
            <person name="Chang I."/>
            <person name="Jahn E."/>
            <person name="Kanomata Y."/>
            <person name="Wu J."/>
            <person name="Zeller M."/>
            <person name="Oakes M."/>
            <person name="Baldi P."/>
            <person name="Sandmeyer S."/>
        </authorList>
    </citation>
    <scope>NUCLEOTIDE SEQUENCE [LARGE SCALE GENOMIC DNA]</scope>
    <source>
        <strain evidence="5">CLIB89</strain>
        <strain evidence="7">CLIB89(W29)</strain>
    </source>
</reference>
<organism evidence="5 7">
    <name type="scientific">Yarrowia lipolytica</name>
    <name type="common">Candida lipolytica</name>
    <dbReference type="NCBI Taxonomy" id="4952"/>
    <lineage>
        <taxon>Eukaryota</taxon>
        <taxon>Fungi</taxon>
        <taxon>Dikarya</taxon>
        <taxon>Ascomycota</taxon>
        <taxon>Saccharomycotina</taxon>
        <taxon>Dipodascomycetes</taxon>
        <taxon>Dipodascales</taxon>
        <taxon>Dipodascales incertae sedis</taxon>
        <taxon>Yarrowia</taxon>
    </lineage>
</organism>
<evidence type="ECO:0000313" key="7">
    <source>
        <dbReference type="Proteomes" id="UP000182444"/>
    </source>
</evidence>
<dbReference type="InterPro" id="IPR000396">
    <property type="entry name" value="Pdiesterase2"/>
</dbReference>
<name>A0A1H6PZL1_YARLL</name>
<dbReference type="Gene3D" id="3.60.15.10">
    <property type="entry name" value="Ribonuclease Z/Hydroxyacylglutathione hydrolase-like"/>
    <property type="match status" value="1"/>
</dbReference>
<evidence type="ECO:0000313" key="5">
    <source>
        <dbReference type="EMBL" id="AOW06297.1"/>
    </source>
</evidence>
<dbReference type="InterPro" id="IPR036866">
    <property type="entry name" value="RibonucZ/Hydroxyglut_hydro"/>
</dbReference>
<dbReference type="GO" id="GO:1902660">
    <property type="term" value="P:negative regulation of glucose mediated signaling pathway"/>
    <property type="evidence" value="ECO:0007669"/>
    <property type="project" value="TreeGrafter"/>
</dbReference>
<feature type="compositionally biased region" description="Low complexity" evidence="4">
    <location>
        <begin position="306"/>
        <end position="330"/>
    </location>
</feature>
<evidence type="ECO:0000256" key="2">
    <source>
        <dbReference type="ARBA" id="ARBA00023149"/>
    </source>
</evidence>
<feature type="region of interest" description="Disordered" evidence="4">
    <location>
        <begin position="222"/>
        <end position="264"/>
    </location>
</feature>
<keyword evidence="2" id="KW-0114">cAMP</keyword>
<dbReference type="AlphaFoldDB" id="A0A1H6PZL1"/>
<dbReference type="eggNOG" id="ENOG502RFKK">
    <property type="taxonomic scope" value="Eukaryota"/>
</dbReference>
<dbReference type="EMBL" id="CP017557">
    <property type="protein sequence ID" value="AOW06297.1"/>
    <property type="molecule type" value="Genomic_DNA"/>
</dbReference>
<protein>
    <submittedName>
        <fullName evidence="6">cAMP phosphodiesterases class-II-domain-containing protein</fullName>
    </submittedName>
</protein>